<keyword evidence="4" id="KW-0472">Membrane</keyword>
<dbReference type="InterPro" id="IPR003339">
    <property type="entry name" value="ABC/ECF_trnsptr_transmembrane"/>
</dbReference>
<evidence type="ECO:0000256" key="3">
    <source>
        <dbReference type="ARBA" id="ARBA00022989"/>
    </source>
</evidence>
<comment type="subcellular location">
    <subcellularLocation>
        <location evidence="1">Membrane</location>
        <topology evidence="1">Multi-pass membrane protein</topology>
    </subcellularLocation>
</comment>
<reference evidence="5 6" key="1">
    <citation type="submission" date="2018-02" db="EMBL/GenBank/DDBJ databases">
        <authorList>
            <person name="Rodrigo-Torres L."/>
            <person name="Arahal R. D."/>
            <person name="Lucena T."/>
        </authorList>
    </citation>
    <scope>NUCLEOTIDE SEQUENCE [LARGE SCALE GENOMIC DNA]</scope>
    <source>
        <strain evidence="5 6">CECT 9267</strain>
    </source>
</reference>
<dbReference type="PANTHER" id="PTHR33514">
    <property type="entry name" value="PROTEIN ABCI12, CHLOROPLASTIC"/>
    <property type="match status" value="1"/>
</dbReference>
<keyword evidence="3" id="KW-1133">Transmembrane helix</keyword>
<dbReference type="GO" id="GO:0005886">
    <property type="term" value="C:plasma membrane"/>
    <property type="evidence" value="ECO:0007669"/>
    <property type="project" value="UniProtKB-ARBA"/>
</dbReference>
<organism evidence="5 6">
    <name type="scientific">Latilactobacillus sakei</name>
    <name type="common">Lactobacillus sakei</name>
    <dbReference type="NCBI Taxonomy" id="1599"/>
    <lineage>
        <taxon>Bacteria</taxon>
        <taxon>Bacillati</taxon>
        <taxon>Bacillota</taxon>
        <taxon>Bacilli</taxon>
        <taxon>Lactobacillales</taxon>
        <taxon>Lactobacillaceae</taxon>
        <taxon>Latilactobacillus</taxon>
    </lineage>
</organism>
<dbReference type="Pfam" id="PF02361">
    <property type="entry name" value="CbiQ"/>
    <property type="match status" value="1"/>
</dbReference>
<evidence type="ECO:0000256" key="1">
    <source>
        <dbReference type="ARBA" id="ARBA00004141"/>
    </source>
</evidence>
<evidence type="ECO:0000256" key="2">
    <source>
        <dbReference type="ARBA" id="ARBA00022692"/>
    </source>
</evidence>
<evidence type="ECO:0000256" key="4">
    <source>
        <dbReference type="ARBA" id="ARBA00023136"/>
    </source>
</evidence>
<sequence>MAVYGRSRTRSPRASGLKSQLIIDQLHPLVLLVYFILMISFSMCFNHPYFLCGQLIVIIAVNWVAKNQQKTVSTLQGALLMMVLIVIMNPIINNHGTHVMMTVGGTLITAEAVVYGFLMATALAVLLLIFVTYNQHMTNHKFLALFGGIAPQLTLLTMMTMRFFPLFIRRLRDITAVQRTRGIQMATGRLKNRAQAGMHLLAILLTNTLTEALQTADSMTARGFGVQKRSTYRHYQMTHRDYGLLMALISGGLFAFWCASQGNGQLIVYPTLGTLRLTSRDGVCLSVILLIDGLPLLLEGWEYLWWQLHR</sequence>
<dbReference type="RefSeq" id="WP_051524288.1">
    <property type="nucleotide sequence ID" value="NZ_BJLN01000018.1"/>
</dbReference>
<dbReference type="GeneID" id="57132765"/>
<accession>A0A223K4D7</accession>
<name>A0A223K4D7_LATSK</name>
<dbReference type="PANTHER" id="PTHR33514:SF13">
    <property type="entry name" value="PROTEIN ABCI12, CHLOROPLASTIC"/>
    <property type="match status" value="1"/>
</dbReference>
<comment type="caution">
    <text evidence="5">The sequence shown here is derived from an EMBL/GenBank/DDBJ whole genome shotgun (WGS) entry which is preliminary data.</text>
</comment>
<gene>
    <name evidence="5" type="primary">ecfT_2</name>
    <name evidence="5" type="ORF">LAS9267_01908</name>
</gene>
<evidence type="ECO:0000313" key="5">
    <source>
        <dbReference type="EMBL" id="SPE23107.1"/>
    </source>
</evidence>
<proteinExistence type="predicted"/>
<evidence type="ECO:0000313" key="6">
    <source>
        <dbReference type="Proteomes" id="UP000239650"/>
    </source>
</evidence>
<dbReference type="AlphaFoldDB" id="A0A223K4D7"/>
<dbReference type="Proteomes" id="UP000239650">
    <property type="component" value="Unassembled WGS sequence"/>
</dbReference>
<dbReference type="EMBL" id="OKRC01000011">
    <property type="protein sequence ID" value="SPE23107.1"/>
    <property type="molecule type" value="Genomic_DNA"/>
</dbReference>
<protein>
    <submittedName>
        <fullName evidence="5">Energy-coupling factor transporter transmembrane protein EcfT</fullName>
    </submittedName>
</protein>
<dbReference type="CDD" id="cd16914">
    <property type="entry name" value="EcfT"/>
    <property type="match status" value="1"/>
</dbReference>
<keyword evidence="2 5" id="KW-0812">Transmembrane</keyword>